<evidence type="ECO:0000259" key="2">
    <source>
        <dbReference type="Pfam" id="PF25340"/>
    </source>
</evidence>
<dbReference type="Pfam" id="PF25340">
    <property type="entry name" value="BCD_RFX"/>
    <property type="match status" value="1"/>
</dbReference>
<dbReference type="eggNOG" id="KOG3712">
    <property type="taxonomic scope" value="Eukaryota"/>
</dbReference>
<sequence length="150" mass="16699">MCVKKWVCVFLCTLRRYTSSNHLAQAARAVLQNSTQIAQMLNGLNRVDFHHRLRAVPVYRCTSGRCSRSRSRVDRPLICRCRATPPGGQASGRQSKLSSSVEDNETEVAGLADLGGESSVASWELQVEGRLLEDNKSDSNKINRTFSRIC</sequence>
<dbReference type="InterPro" id="IPR039779">
    <property type="entry name" value="RFX-like"/>
</dbReference>
<dbReference type="Proteomes" id="UP000002320">
    <property type="component" value="Unassembled WGS sequence"/>
</dbReference>
<dbReference type="InterPro" id="IPR057321">
    <property type="entry name" value="RFX1-4/6/8-like_BCD"/>
</dbReference>
<name>B0WC44_CULQU</name>
<dbReference type="PANTHER" id="PTHR12619">
    <property type="entry name" value="RFX TRANSCRIPTION FACTOR FAMILY"/>
    <property type="match status" value="1"/>
</dbReference>
<reference evidence="3" key="1">
    <citation type="submission" date="2007-03" db="EMBL/GenBank/DDBJ databases">
        <title>Annotation of Culex pipiens quinquefasciatus.</title>
        <authorList>
            <consortium name="The Broad Institute Genome Sequencing Platform"/>
            <person name="Atkinson P.W."/>
            <person name="Hemingway J."/>
            <person name="Christensen B.M."/>
            <person name="Higgs S."/>
            <person name="Kodira C."/>
            <person name="Hannick L."/>
            <person name="Megy K."/>
            <person name="O'Leary S."/>
            <person name="Pearson M."/>
            <person name="Haas B.J."/>
            <person name="Mauceli E."/>
            <person name="Wortman J.R."/>
            <person name="Lee N.H."/>
            <person name="Guigo R."/>
            <person name="Stanke M."/>
            <person name="Alvarado L."/>
            <person name="Amedeo P."/>
            <person name="Antoine C.H."/>
            <person name="Arensburger P."/>
            <person name="Bidwell S.L."/>
            <person name="Crawford M."/>
            <person name="Camaro F."/>
            <person name="Devon K."/>
            <person name="Engels R."/>
            <person name="Hammond M."/>
            <person name="Howarth C."/>
            <person name="Koehrsen M."/>
            <person name="Lawson D."/>
            <person name="Montgomery P."/>
            <person name="Nene V."/>
            <person name="Nusbaum C."/>
            <person name="Puiu D."/>
            <person name="Romero-Severson J."/>
            <person name="Severson D.W."/>
            <person name="Shumway M."/>
            <person name="Sisk P."/>
            <person name="Stolte C."/>
            <person name="Zeng Q."/>
            <person name="Eisenstadt E."/>
            <person name="Fraser-Liggett C."/>
            <person name="Strausberg R."/>
            <person name="Galagan J."/>
            <person name="Birren B."/>
            <person name="Collins F.H."/>
        </authorList>
    </citation>
    <scope>NUCLEOTIDE SEQUENCE [LARGE SCALE GENOMIC DNA]</scope>
    <source>
        <strain evidence="3">JHB</strain>
    </source>
</reference>
<feature type="compositionally biased region" description="Polar residues" evidence="1">
    <location>
        <begin position="91"/>
        <end position="101"/>
    </location>
</feature>
<reference evidence="4" key="2">
    <citation type="submission" date="2021-02" db="UniProtKB">
        <authorList>
            <consortium name="EnsemblMetazoa"/>
        </authorList>
    </citation>
    <scope>IDENTIFICATION</scope>
    <source>
        <strain evidence="4">JHB</strain>
    </source>
</reference>
<dbReference type="EMBL" id="DS231885">
    <property type="protein sequence ID" value="EDS43196.1"/>
    <property type="molecule type" value="Genomic_DNA"/>
</dbReference>
<accession>B0WC44</accession>
<dbReference type="PANTHER" id="PTHR12619:SF33">
    <property type="entry name" value="RFX, ISOFORM H"/>
    <property type="match status" value="1"/>
</dbReference>
<feature type="region of interest" description="Disordered" evidence="1">
    <location>
        <begin position="83"/>
        <end position="104"/>
    </location>
</feature>
<dbReference type="GO" id="GO:0000981">
    <property type="term" value="F:DNA-binding transcription factor activity, RNA polymerase II-specific"/>
    <property type="evidence" value="ECO:0007669"/>
    <property type="project" value="TreeGrafter"/>
</dbReference>
<gene>
    <name evidence="4" type="primary">6036202</name>
    <name evidence="3" type="ORF">CpipJ_CPIJ004514</name>
</gene>
<dbReference type="EnsemblMetazoa" id="CPIJ004514-RA">
    <property type="protein sequence ID" value="CPIJ004514-PA"/>
    <property type="gene ID" value="CPIJ004514"/>
</dbReference>
<evidence type="ECO:0000256" key="1">
    <source>
        <dbReference type="SAM" id="MobiDB-lite"/>
    </source>
</evidence>
<keyword evidence="5" id="KW-1185">Reference proteome</keyword>
<dbReference type="STRING" id="7176.B0WC44"/>
<organism>
    <name type="scientific">Culex quinquefasciatus</name>
    <name type="common">Southern house mosquito</name>
    <name type="synonym">Culex pungens</name>
    <dbReference type="NCBI Taxonomy" id="7176"/>
    <lineage>
        <taxon>Eukaryota</taxon>
        <taxon>Metazoa</taxon>
        <taxon>Ecdysozoa</taxon>
        <taxon>Arthropoda</taxon>
        <taxon>Hexapoda</taxon>
        <taxon>Insecta</taxon>
        <taxon>Pterygota</taxon>
        <taxon>Neoptera</taxon>
        <taxon>Endopterygota</taxon>
        <taxon>Diptera</taxon>
        <taxon>Nematocera</taxon>
        <taxon>Culicoidea</taxon>
        <taxon>Culicidae</taxon>
        <taxon>Culicinae</taxon>
        <taxon>Culicini</taxon>
        <taxon>Culex</taxon>
        <taxon>Culex</taxon>
    </lineage>
</organism>
<dbReference type="HOGENOM" id="CLU_1751483_0_0_1"/>
<evidence type="ECO:0000313" key="4">
    <source>
        <dbReference type="EnsemblMetazoa" id="CPIJ004514-PA"/>
    </source>
</evidence>
<dbReference type="AlphaFoldDB" id="B0WC44"/>
<protein>
    <submittedName>
        <fullName evidence="3 4">Brg-1 associated factor</fullName>
    </submittedName>
</protein>
<dbReference type="VEuPathDB" id="VectorBase:CPIJ004514"/>
<evidence type="ECO:0000313" key="5">
    <source>
        <dbReference type="Proteomes" id="UP000002320"/>
    </source>
</evidence>
<evidence type="ECO:0000313" key="3">
    <source>
        <dbReference type="EMBL" id="EDS43196.1"/>
    </source>
</evidence>
<dbReference type="InParanoid" id="B0WC44"/>
<feature type="domain" description="RFX1-4/6/8-like BCD" evidence="2">
    <location>
        <begin position="7"/>
        <end position="52"/>
    </location>
</feature>
<dbReference type="GO" id="GO:0000978">
    <property type="term" value="F:RNA polymerase II cis-regulatory region sequence-specific DNA binding"/>
    <property type="evidence" value="ECO:0007669"/>
    <property type="project" value="TreeGrafter"/>
</dbReference>
<proteinExistence type="predicted"/>
<dbReference type="KEGG" id="cqu:CpipJ_CPIJ004514"/>